<evidence type="ECO:0000313" key="5">
    <source>
        <dbReference type="Proteomes" id="UP001526337"/>
    </source>
</evidence>
<evidence type="ECO:0000313" key="4">
    <source>
        <dbReference type="Proteomes" id="UP000248301"/>
    </source>
</evidence>
<organism evidence="3 4">
    <name type="scientific">Gluconacetobacter entanii</name>
    <dbReference type="NCBI Taxonomy" id="108528"/>
    <lineage>
        <taxon>Bacteria</taxon>
        <taxon>Pseudomonadati</taxon>
        <taxon>Pseudomonadota</taxon>
        <taxon>Alphaproteobacteria</taxon>
        <taxon>Acetobacterales</taxon>
        <taxon>Acetobacteraceae</taxon>
        <taxon>Gluconacetobacter</taxon>
    </lineage>
</organism>
<proteinExistence type="predicted"/>
<dbReference type="Proteomes" id="UP001526337">
    <property type="component" value="Unassembled WGS sequence"/>
</dbReference>
<feature type="transmembrane region" description="Helical" evidence="1">
    <location>
        <begin position="21"/>
        <end position="43"/>
    </location>
</feature>
<keyword evidence="1" id="KW-0812">Transmembrane</keyword>
<keyword evidence="1" id="KW-0472">Membrane</keyword>
<dbReference type="Proteomes" id="UP000248301">
    <property type="component" value="Unassembled WGS sequence"/>
</dbReference>
<dbReference type="AlphaFoldDB" id="A0A318PUS0"/>
<gene>
    <name evidence="3" type="ORF">CFR72_05780</name>
    <name evidence="2" type="ORF">NO263_11065</name>
</gene>
<protein>
    <submittedName>
        <fullName evidence="3">Uncharacterized protein</fullName>
    </submittedName>
</protein>
<name>A0A318PUS0_9PROT</name>
<keyword evidence="5" id="KW-1185">Reference proteome</keyword>
<comment type="caution">
    <text evidence="3">The sequence shown here is derived from an EMBL/GenBank/DDBJ whole genome shotgun (WGS) entry which is preliminary data.</text>
</comment>
<dbReference type="EMBL" id="JANGSQ010000105">
    <property type="protein sequence ID" value="MCW4591122.1"/>
    <property type="molecule type" value="Genomic_DNA"/>
</dbReference>
<dbReference type="EMBL" id="NKUF01000008">
    <property type="protein sequence ID" value="PYD63774.1"/>
    <property type="molecule type" value="Genomic_DNA"/>
</dbReference>
<reference evidence="2 5" key="2">
    <citation type="submission" date="2022-07" db="EMBL/GenBank/DDBJ databases">
        <title>Genome stability of Gluconacetobacter entanii AV429.</title>
        <authorList>
            <person name="Trcek J."/>
            <person name="Cepec E."/>
        </authorList>
    </citation>
    <scope>NUCLEOTIDE SEQUENCE [LARGE SCALE GENOMIC DNA]</scope>
    <source>
        <strain evidence="2 5">AV429_2022</strain>
    </source>
</reference>
<evidence type="ECO:0000313" key="3">
    <source>
        <dbReference type="EMBL" id="PYD63774.1"/>
    </source>
</evidence>
<evidence type="ECO:0000256" key="1">
    <source>
        <dbReference type="SAM" id="Phobius"/>
    </source>
</evidence>
<dbReference type="OrthoDB" id="7280402at2"/>
<keyword evidence="1" id="KW-1133">Transmembrane helix</keyword>
<dbReference type="RefSeq" id="WP_110913052.1">
    <property type="nucleotide sequence ID" value="NZ_JABJWD010000063.1"/>
</dbReference>
<evidence type="ECO:0000313" key="2">
    <source>
        <dbReference type="EMBL" id="MCW4591122.1"/>
    </source>
</evidence>
<sequence>MKNTDATTSTSLTRTLVKTGSVVIVTMLLMASLRYSATVAGLVDHVAGSDTWLAVYRLTGAADETDRERTIIMGVALVCCLLAIGIVQLGEYGLERLRRRRAERS</sequence>
<reference evidence="3 4" key="1">
    <citation type="submission" date="2017-07" db="EMBL/GenBank/DDBJ databases">
        <title>A draft genome sequence of Gluconacetobacter entanii LTH 4560.</title>
        <authorList>
            <person name="Skraban J."/>
            <person name="Cleenwerck I."/>
            <person name="Vandamme P."/>
            <person name="Trcek J."/>
        </authorList>
    </citation>
    <scope>NUCLEOTIDE SEQUENCE [LARGE SCALE GENOMIC DNA]</scope>
    <source>
        <strain evidence="3 4">LTH 4560</strain>
    </source>
</reference>
<accession>A0A318PUS0</accession>
<feature type="transmembrane region" description="Helical" evidence="1">
    <location>
        <begin position="71"/>
        <end position="94"/>
    </location>
</feature>